<protein>
    <recommendedName>
        <fullName evidence="7">TonB-dependent receptor plug domain-containing protein</fullName>
    </recommendedName>
</protein>
<dbReference type="GO" id="GO:0044718">
    <property type="term" value="P:siderophore transmembrane transport"/>
    <property type="evidence" value="ECO:0007669"/>
    <property type="project" value="TreeGrafter"/>
</dbReference>
<sequence length="579" mass="62950">LEPLAAQDGTVQGRVRDDEGTPVYNATVVLRRSGTPVVAVDTDRLGSFRFFGVTPGPYTVGVQALGYTEYSEEIVVDPAENLELEIRLERSALLLDGISVEAERNRARVVFETVGGATIRDLDLEAVRTVPALAEPDPVRALEVLPGVVSTSDFSASFHVRGGSQDQNLILLDGMPIYSPFHLGGIFSVFNADMIDRVELYSGGFPAEHGGRVSSVLQVESDSGDGDFSGVAAVSLLATRVAIGGGLGTSVSSALGFENIHYRVSSRRSYIDILAPQVPYHLTDFQGLIEGWTTGGDRIALTGYVGRDVFDLTNLDDEDFPLRIDWDWGNDAIGVRWTHPRRGGGSLDVRANFSRFSTGLTFPDFADTRLSSRIKQGQFRADLDLRPTEHVSVQVGTSVEVQDYKNLFSSGGTDFATGIGNGLLLGAYVQTRWSPDVWLVELGLRADGYDPDPGSRVGEISPRLAVKRFLGAGDVAVKLAVGRYTQFVHSLRDEELPLGLDFWMLAGARAPHTISDQIQAGIEGYRGDNWFWSVEAYARSFDGVVTFNTAENPNDDFDDILSGEGFSYGVDLMIRRETG</sequence>
<reference evidence="8" key="1">
    <citation type="submission" date="2018-05" db="EMBL/GenBank/DDBJ databases">
        <authorList>
            <person name="Lanie J.A."/>
            <person name="Ng W.-L."/>
            <person name="Kazmierczak K.M."/>
            <person name="Andrzejewski T.M."/>
            <person name="Davidsen T.M."/>
            <person name="Wayne K.J."/>
            <person name="Tettelin H."/>
            <person name="Glass J.I."/>
            <person name="Rusch D."/>
            <person name="Podicherti R."/>
            <person name="Tsui H.-C.T."/>
            <person name="Winkler M.E."/>
        </authorList>
    </citation>
    <scope>NUCLEOTIDE SEQUENCE</scope>
</reference>
<keyword evidence="4" id="KW-0732">Signal</keyword>
<keyword evidence="6" id="KW-0998">Cell outer membrane</keyword>
<dbReference type="InterPro" id="IPR039426">
    <property type="entry name" value="TonB-dep_rcpt-like"/>
</dbReference>
<evidence type="ECO:0000256" key="1">
    <source>
        <dbReference type="ARBA" id="ARBA00004571"/>
    </source>
</evidence>
<dbReference type="Gene3D" id="2.40.170.20">
    <property type="entry name" value="TonB-dependent receptor, beta-barrel domain"/>
    <property type="match status" value="1"/>
</dbReference>
<dbReference type="EMBL" id="UINC01002864">
    <property type="protein sequence ID" value="SVA01060.1"/>
    <property type="molecule type" value="Genomic_DNA"/>
</dbReference>
<evidence type="ECO:0000256" key="3">
    <source>
        <dbReference type="ARBA" id="ARBA00022692"/>
    </source>
</evidence>
<dbReference type="Gene3D" id="2.60.40.1120">
    <property type="entry name" value="Carboxypeptidase-like, regulatory domain"/>
    <property type="match status" value="1"/>
</dbReference>
<dbReference type="Pfam" id="PF13620">
    <property type="entry name" value="CarboxypepD_reg"/>
    <property type="match status" value="1"/>
</dbReference>
<dbReference type="InterPro" id="IPR037066">
    <property type="entry name" value="Plug_dom_sf"/>
</dbReference>
<dbReference type="AlphaFoldDB" id="A0A381SAF0"/>
<dbReference type="GO" id="GO:0009279">
    <property type="term" value="C:cell outer membrane"/>
    <property type="evidence" value="ECO:0007669"/>
    <property type="project" value="UniProtKB-SubCell"/>
</dbReference>
<dbReference type="InterPro" id="IPR012910">
    <property type="entry name" value="Plug_dom"/>
</dbReference>
<evidence type="ECO:0000256" key="6">
    <source>
        <dbReference type="ARBA" id="ARBA00023237"/>
    </source>
</evidence>
<proteinExistence type="predicted"/>
<accession>A0A381SAF0</accession>
<dbReference type="InterPro" id="IPR008969">
    <property type="entry name" value="CarboxyPept-like_regulatory"/>
</dbReference>
<dbReference type="Gene3D" id="2.170.130.10">
    <property type="entry name" value="TonB-dependent receptor, plug domain"/>
    <property type="match status" value="1"/>
</dbReference>
<keyword evidence="3" id="KW-0812">Transmembrane</keyword>
<organism evidence="8">
    <name type="scientific">marine metagenome</name>
    <dbReference type="NCBI Taxonomy" id="408172"/>
    <lineage>
        <taxon>unclassified sequences</taxon>
        <taxon>metagenomes</taxon>
        <taxon>ecological metagenomes</taxon>
    </lineage>
</organism>
<dbReference type="GO" id="GO:0015344">
    <property type="term" value="F:siderophore uptake transmembrane transporter activity"/>
    <property type="evidence" value="ECO:0007669"/>
    <property type="project" value="TreeGrafter"/>
</dbReference>
<keyword evidence="5" id="KW-0472">Membrane</keyword>
<dbReference type="SUPFAM" id="SSF56935">
    <property type="entry name" value="Porins"/>
    <property type="match status" value="1"/>
</dbReference>
<feature type="non-terminal residue" evidence="8">
    <location>
        <position position="579"/>
    </location>
</feature>
<evidence type="ECO:0000313" key="8">
    <source>
        <dbReference type="EMBL" id="SVA01060.1"/>
    </source>
</evidence>
<feature type="domain" description="TonB-dependent receptor plug" evidence="7">
    <location>
        <begin position="140"/>
        <end position="211"/>
    </location>
</feature>
<dbReference type="SUPFAM" id="SSF49464">
    <property type="entry name" value="Carboxypeptidase regulatory domain-like"/>
    <property type="match status" value="1"/>
</dbReference>
<dbReference type="PANTHER" id="PTHR30069">
    <property type="entry name" value="TONB-DEPENDENT OUTER MEMBRANE RECEPTOR"/>
    <property type="match status" value="1"/>
</dbReference>
<evidence type="ECO:0000256" key="4">
    <source>
        <dbReference type="ARBA" id="ARBA00022729"/>
    </source>
</evidence>
<evidence type="ECO:0000259" key="7">
    <source>
        <dbReference type="Pfam" id="PF07715"/>
    </source>
</evidence>
<name>A0A381SAF0_9ZZZZ</name>
<keyword evidence="2" id="KW-0813">Transport</keyword>
<dbReference type="Pfam" id="PF07715">
    <property type="entry name" value="Plug"/>
    <property type="match status" value="1"/>
</dbReference>
<evidence type="ECO:0000256" key="2">
    <source>
        <dbReference type="ARBA" id="ARBA00022448"/>
    </source>
</evidence>
<comment type="subcellular location">
    <subcellularLocation>
        <location evidence="1">Cell outer membrane</location>
        <topology evidence="1">Multi-pass membrane protein</topology>
    </subcellularLocation>
</comment>
<feature type="non-terminal residue" evidence="8">
    <location>
        <position position="1"/>
    </location>
</feature>
<gene>
    <name evidence="8" type="ORF">METZ01_LOCUS53914</name>
</gene>
<dbReference type="InterPro" id="IPR036942">
    <property type="entry name" value="Beta-barrel_TonB_sf"/>
</dbReference>
<evidence type="ECO:0000256" key="5">
    <source>
        <dbReference type="ARBA" id="ARBA00023136"/>
    </source>
</evidence>
<dbReference type="PANTHER" id="PTHR30069:SF29">
    <property type="entry name" value="HEMOGLOBIN AND HEMOGLOBIN-HAPTOGLOBIN-BINDING PROTEIN 1-RELATED"/>
    <property type="match status" value="1"/>
</dbReference>